<dbReference type="GO" id="GO:0016740">
    <property type="term" value="F:transferase activity"/>
    <property type="evidence" value="ECO:0007669"/>
    <property type="project" value="UniProtKB-KW"/>
</dbReference>
<dbReference type="Gene3D" id="2.160.10.10">
    <property type="entry name" value="Hexapeptide repeat proteins"/>
    <property type="match status" value="1"/>
</dbReference>
<accession>A0A1I3GM33</accession>
<dbReference type="InterPro" id="IPR001451">
    <property type="entry name" value="Hexapep"/>
</dbReference>
<dbReference type="Proteomes" id="UP000198931">
    <property type="component" value="Unassembled WGS sequence"/>
</dbReference>
<keyword evidence="1" id="KW-0808">Transferase</keyword>
<name>A0A1I3GM33_9FLAO</name>
<gene>
    <name evidence="1" type="ORF">SAMN05443292_1917</name>
</gene>
<dbReference type="AlphaFoldDB" id="A0A1I3GM33"/>
<protein>
    <submittedName>
        <fullName evidence="1">Acetyltransferase (Isoleucine patch superfamily)</fullName>
    </submittedName>
</protein>
<dbReference type="OrthoDB" id="9812571at2"/>
<evidence type="ECO:0000313" key="2">
    <source>
        <dbReference type="Proteomes" id="UP000198931"/>
    </source>
</evidence>
<reference evidence="1 2" key="1">
    <citation type="submission" date="2016-10" db="EMBL/GenBank/DDBJ databases">
        <authorList>
            <person name="de Groot N.N."/>
        </authorList>
    </citation>
    <scope>NUCLEOTIDE SEQUENCE [LARGE SCALE GENOMIC DNA]</scope>
    <source>
        <strain evidence="1 2">DSM 26000</strain>
    </source>
</reference>
<keyword evidence="2" id="KW-1185">Reference proteome</keyword>
<organism evidence="1 2">
    <name type="scientific">Halpernia frigidisoli</name>
    <dbReference type="NCBI Taxonomy" id="1125876"/>
    <lineage>
        <taxon>Bacteria</taxon>
        <taxon>Pseudomonadati</taxon>
        <taxon>Bacteroidota</taxon>
        <taxon>Flavobacteriia</taxon>
        <taxon>Flavobacteriales</taxon>
        <taxon>Weeksellaceae</taxon>
        <taxon>Chryseobacterium group</taxon>
        <taxon>Halpernia</taxon>
    </lineage>
</organism>
<dbReference type="RefSeq" id="WP_090080018.1">
    <property type="nucleotide sequence ID" value="NZ_FOQT01000003.1"/>
</dbReference>
<dbReference type="EMBL" id="FOQT01000003">
    <property type="protein sequence ID" value="SFI24499.1"/>
    <property type="molecule type" value="Genomic_DNA"/>
</dbReference>
<dbReference type="InterPro" id="IPR011004">
    <property type="entry name" value="Trimer_LpxA-like_sf"/>
</dbReference>
<dbReference type="CDD" id="cd04647">
    <property type="entry name" value="LbH_MAT_like"/>
    <property type="match status" value="1"/>
</dbReference>
<dbReference type="Pfam" id="PF00132">
    <property type="entry name" value="Hexapep"/>
    <property type="match status" value="1"/>
</dbReference>
<sequence>MNLFLSQLYLKWSNFLTSLKINAQRNFFFKNPESSIHPSFKLGGGNVLDISKDAVFTFAENVFFNQHNFIAVKNNAKLKIGKNTYITRGTISCLSEIEIGDNCLLGEGMKLFDHNHKYTTDPFSVLKTDFNVGKIKIGNNVWTGANVTILKGVTIGDNVILGVNVFIHKDVPSNSIVTLNQELNIKAIS</sequence>
<dbReference type="InterPro" id="IPR051159">
    <property type="entry name" value="Hexapeptide_acetyltransf"/>
</dbReference>
<evidence type="ECO:0000313" key="1">
    <source>
        <dbReference type="EMBL" id="SFI24499.1"/>
    </source>
</evidence>
<proteinExistence type="predicted"/>
<dbReference type="STRING" id="1125876.SAMN05443292_1917"/>
<dbReference type="SUPFAM" id="SSF51161">
    <property type="entry name" value="Trimeric LpxA-like enzymes"/>
    <property type="match status" value="1"/>
</dbReference>
<dbReference type="PANTHER" id="PTHR23416">
    <property type="entry name" value="SIALIC ACID SYNTHASE-RELATED"/>
    <property type="match status" value="1"/>
</dbReference>